<proteinExistence type="predicted"/>
<dbReference type="Proteomes" id="UP000887566">
    <property type="component" value="Unplaced"/>
</dbReference>
<dbReference type="AlphaFoldDB" id="A0A914VV63"/>
<accession>A0A914VV63</accession>
<sequence length="393" mass="43135">MLYPAVLGVHSQCVPALVRSPRSSAPHNARAPEDKLVKCAAARSAHASNKERVRRDRRGRRVCLANRLDAPRKGRAWRWPERSAAETKGVRVGARRLLPEPALRRAVLLLDDYCGGGQKRGRDLKGRDDARTSRPFIGGNEMIVTAVLPIIRAVVVGHTGRRSQIVRIPQTQDEEEEEEENCAHNAVPENRTSSRRLWPTTLGAGQRGHAGAVPPLDRIVTAALIAPLAARVRPAPPCLLFVRDGQADERARQGGKGQQEKGRDCFSHRRVAAAVAAAAAFECLRAVSRPSTRQSDEQFEQSSVKGTANRISLAVRGRRIRTNEALSMHRVRTLTRRQRRRIARLIGARTSEFDDSREKPPGGVLGERGNTHGLIVASLFSNDALSVSAAMIC</sequence>
<name>A0A914VV63_9BILA</name>
<protein>
    <submittedName>
        <fullName evidence="3">Uncharacterized protein</fullName>
    </submittedName>
</protein>
<reference evidence="3" key="1">
    <citation type="submission" date="2022-11" db="UniProtKB">
        <authorList>
            <consortium name="WormBaseParasite"/>
        </authorList>
    </citation>
    <scope>IDENTIFICATION</scope>
</reference>
<evidence type="ECO:0000313" key="3">
    <source>
        <dbReference type="WBParaSite" id="PSAMB.scaffold2624size22159.g18561.t1"/>
    </source>
</evidence>
<organism evidence="2 3">
    <name type="scientific">Plectus sambesii</name>
    <dbReference type="NCBI Taxonomy" id="2011161"/>
    <lineage>
        <taxon>Eukaryota</taxon>
        <taxon>Metazoa</taxon>
        <taxon>Ecdysozoa</taxon>
        <taxon>Nematoda</taxon>
        <taxon>Chromadorea</taxon>
        <taxon>Plectida</taxon>
        <taxon>Plectina</taxon>
        <taxon>Plectoidea</taxon>
        <taxon>Plectidae</taxon>
        <taxon>Plectus</taxon>
    </lineage>
</organism>
<evidence type="ECO:0000313" key="2">
    <source>
        <dbReference type="Proteomes" id="UP000887566"/>
    </source>
</evidence>
<evidence type="ECO:0000256" key="1">
    <source>
        <dbReference type="SAM" id="MobiDB-lite"/>
    </source>
</evidence>
<feature type="region of interest" description="Disordered" evidence="1">
    <location>
        <begin position="169"/>
        <end position="192"/>
    </location>
</feature>
<keyword evidence="2" id="KW-1185">Reference proteome</keyword>
<dbReference type="WBParaSite" id="PSAMB.scaffold2624size22159.g18561.t1">
    <property type="protein sequence ID" value="PSAMB.scaffold2624size22159.g18561.t1"/>
    <property type="gene ID" value="PSAMB.scaffold2624size22159.g18561"/>
</dbReference>